<name>A0ABW5IT52_9BACT</name>
<keyword evidence="2" id="KW-0238">DNA-binding</keyword>
<keyword evidence="3" id="KW-0804">Transcription</keyword>
<organism evidence="5 6">
    <name type="scientific">Pontibacter locisalis</name>
    <dbReference type="NCBI Taxonomy" id="1719035"/>
    <lineage>
        <taxon>Bacteria</taxon>
        <taxon>Pseudomonadati</taxon>
        <taxon>Bacteroidota</taxon>
        <taxon>Cytophagia</taxon>
        <taxon>Cytophagales</taxon>
        <taxon>Hymenobacteraceae</taxon>
        <taxon>Pontibacter</taxon>
    </lineage>
</organism>
<dbReference type="PROSITE" id="PS01124">
    <property type="entry name" value="HTH_ARAC_FAMILY_2"/>
    <property type="match status" value="1"/>
</dbReference>
<sequence>MIKDHHFKEFTIQNVDLFNALNQIPNIVLSPRIIERVQSIVEMIDEFSGSAIPNKESAIISLIKTLLVYCDSKCNLKLHLDGSNTLVNIVSRFKDHVSRQYTKEHKVSYYAALLNISPKYLNEAVKTILGVTAKSIIQEQLIIQARKELKFSHKTIKEISYELGFPEPFHFSSFFKTQIGISPSDYRLQ</sequence>
<evidence type="ECO:0000256" key="2">
    <source>
        <dbReference type="ARBA" id="ARBA00023125"/>
    </source>
</evidence>
<comment type="caution">
    <text evidence="5">The sequence shown here is derived from an EMBL/GenBank/DDBJ whole genome shotgun (WGS) entry which is preliminary data.</text>
</comment>
<keyword evidence="1" id="KW-0805">Transcription regulation</keyword>
<evidence type="ECO:0000313" key="6">
    <source>
        <dbReference type="Proteomes" id="UP001597544"/>
    </source>
</evidence>
<feature type="domain" description="HTH araC/xylS-type" evidence="4">
    <location>
        <begin position="91"/>
        <end position="189"/>
    </location>
</feature>
<dbReference type="SUPFAM" id="SSF46689">
    <property type="entry name" value="Homeodomain-like"/>
    <property type="match status" value="1"/>
</dbReference>
<reference evidence="6" key="1">
    <citation type="journal article" date="2019" name="Int. J. Syst. Evol. Microbiol.">
        <title>The Global Catalogue of Microorganisms (GCM) 10K type strain sequencing project: providing services to taxonomists for standard genome sequencing and annotation.</title>
        <authorList>
            <consortium name="The Broad Institute Genomics Platform"/>
            <consortium name="The Broad Institute Genome Sequencing Center for Infectious Disease"/>
            <person name="Wu L."/>
            <person name="Ma J."/>
        </authorList>
    </citation>
    <scope>NUCLEOTIDE SEQUENCE [LARGE SCALE GENOMIC DNA]</scope>
    <source>
        <strain evidence="6">KCTC 42498</strain>
    </source>
</reference>
<keyword evidence="6" id="KW-1185">Reference proteome</keyword>
<dbReference type="EMBL" id="JBHULU010000027">
    <property type="protein sequence ID" value="MFD2515929.1"/>
    <property type="molecule type" value="Genomic_DNA"/>
</dbReference>
<dbReference type="InterPro" id="IPR018060">
    <property type="entry name" value="HTH_AraC"/>
</dbReference>
<accession>A0ABW5IT52</accession>
<evidence type="ECO:0000313" key="5">
    <source>
        <dbReference type="EMBL" id="MFD2515929.1"/>
    </source>
</evidence>
<proteinExistence type="predicted"/>
<dbReference type="PANTHER" id="PTHR43280">
    <property type="entry name" value="ARAC-FAMILY TRANSCRIPTIONAL REGULATOR"/>
    <property type="match status" value="1"/>
</dbReference>
<dbReference type="RefSeq" id="WP_377511719.1">
    <property type="nucleotide sequence ID" value="NZ_JBHULU010000027.1"/>
</dbReference>
<dbReference type="InterPro" id="IPR009057">
    <property type="entry name" value="Homeodomain-like_sf"/>
</dbReference>
<protein>
    <submittedName>
        <fullName evidence="5">Helix-turn-helix domain-containing protein</fullName>
    </submittedName>
</protein>
<evidence type="ECO:0000259" key="4">
    <source>
        <dbReference type="PROSITE" id="PS01124"/>
    </source>
</evidence>
<evidence type="ECO:0000256" key="3">
    <source>
        <dbReference type="ARBA" id="ARBA00023163"/>
    </source>
</evidence>
<dbReference type="SMART" id="SM00342">
    <property type="entry name" value="HTH_ARAC"/>
    <property type="match status" value="1"/>
</dbReference>
<dbReference type="InterPro" id="IPR020449">
    <property type="entry name" value="Tscrpt_reg_AraC-type_HTH"/>
</dbReference>
<gene>
    <name evidence="5" type="ORF">ACFSRY_18805</name>
</gene>
<dbReference type="Pfam" id="PF12833">
    <property type="entry name" value="HTH_18"/>
    <property type="match status" value="1"/>
</dbReference>
<dbReference type="Proteomes" id="UP001597544">
    <property type="component" value="Unassembled WGS sequence"/>
</dbReference>
<evidence type="ECO:0000256" key="1">
    <source>
        <dbReference type="ARBA" id="ARBA00023015"/>
    </source>
</evidence>
<dbReference type="PRINTS" id="PR00032">
    <property type="entry name" value="HTHARAC"/>
</dbReference>
<dbReference type="Gene3D" id="1.10.10.60">
    <property type="entry name" value="Homeodomain-like"/>
    <property type="match status" value="1"/>
</dbReference>
<dbReference type="PANTHER" id="PTHR43280:SF32">
    <property type="entry name" value="TRANSCRIPTIONAL REGULATORY PROTEIN"/>
    <property type="match status" value="1"/>
</dbReference>